<dbReference type="AlphaFoldDB" id="A0A5K8A1Q3"/>
<evidence type="ECO:0000259" key="2">
    <source>
        <dbReference type="Pfam" id="PF13400"/>
    </source>
</evidence>
<keyword evidence="1" id="KW-0472">Membrane</keyword>
<evidence type="ECO:0000313" key="3">
    <source>
        <dbReference type="EMBL" id="BBO86515.1"/>
    </source>
</evidence>
<keyword evidence="1" id="KW-1133">Transmembrane helix</keyword>
<dbReference type="RefSeq" id="WP_173180110.1">
    <property type="nucleotide sequence ID" value="NZ_AP021876.1"/>
</dbReference>
<name>A0A5K8A1Q3_9BACT</name>
<dbReference type="Pfam" id="PF13400">
    <property type="entry name" value="Tad"/>
    <property type="match status" value="1"/>
</dbReference>
<dbReference type="Proteomes" id="UP000425960">
    <property type="component" value="Chromosome"/>
</dbReference>
<protein>
    <recommendedName>
        <fullName evidence="2">Putative Flp pilus-assembly TadG-like N-terminal domain-containing protein</fullName>
    </recommendedName>
</protein>
<dbReference type="EMBL" id="AP021876">
    <property type="protein sequence ID" value="BBO86515.1"/>
    <property type="molecule type" value="Genomic_DNA"/>
</dbReference>
<feature type="transmembrane region" description="Helical" evidence="1">
    <location>
        <begin position="12"/>
        <end position="33"/>
    </location>
</feature>
<dbReference type="KEGG" id="dov:DSCO28_70810"/>
<accession>A0A5K8A1Q3</accession>
<organism evidence="3 4">
    <name type="scientific">Desulfosarcina ovata subsp. sediminis</name>
    <dbReference type="NCBI Taxonomy" id="885957"/>
    <lineage>
        <taxon>Bacteria</taxon>
        <taxon>Pseudomonadati</taxon>
        <taxon>Thermodesulfobacteriota</taxon>
        <taxon>Desulfobacteria</taxon>
        <taxon>Desulfobacterales</taxon>
        <taxon>Desulfosarcinaceae</taxon>
        <taxon>Desulfosarcina</taxon>
    </lineage>
</organism>
<feature type="domain" description="Putative Flp pilus-assembly TadG-like N-terminal" evidence="2">
    <location>
        <begin position="12"/>
        <end position="58"/>
    </location>
</feature>
<proteinExistence type="predicted"/>
<reference evidence="3 4" key="1">
    <citation type="submission" date="2019-11" db="EMBL/GenBank/DDBJ databases">
        <title>Comparative genomics of hydrocarbon-degrading Desulfosarcina strains.</title>
        <authorList>
            <person name="Watanabe M."/>
            <person name="Kojima H."/>
            <person name="Fukui M."/>
        </authorList>
    </citation>
    <scope>NUCLEOTIDE SEQUENCE [LARGE SCALE GENOMIC DNA]</scope>
    <source>
        <strain evidence="3 4">28bB2T</strain>
    </source>
</reference>
<keyword evidence="1" id="KW-0812">Transmembrane</keyword>
<dbReference type="InterPro" id="IPR028087">
    <property type="entry name" value="Tad_N"/>
</dbReference>
<evidence type="ECO:0000256" key="1">
    <source>
        <dbReference type="SAM" id="Phobius"/>
    </source>
</evidence>
<sequence length="470" mass="51239">MQTYSSPTNQSGSVAVVVALLLTILLGIMTLTIDAGYIYMKKNQCQDAVEAAAMAGAVSLCESGQGYVASVVREIAEENGIPGDKGELTVTFGYYDETEVYSDFSEYKDFVDEANMPANEFINAVHVTYRSETLSLTGMGQDASISSTAVAYLKRIDMVSLDPEGAIDIGNNSVWDNVVFYSNGDISYPQAVTLNTSAGTETFSPPEFNNCRLHAAGQVLSCSVKTKSWNWGMYTRITEILWDSGSPQSGSHILSGVDPITSIRPVDDEYLEEWRDRADMIYTPDQAGEDDIFYSAESSQYKFDLTGLSGVIFFDAEEYADQWEVRIDPQTPQALNSDSITNLTFVTNCKIIILNLNSQAVKLDVGGEDEDQAIFISTGDIEVQPTIGNIQFKGAVFRTGGDFILYHKGGSSSHKIRVIADGSIIGSSYNGDYSKGNINIGLYDITNDSRFAPPCPPVMARLGRLEASEE</sequence>
<evidence type="ECO:0000313" key="4">
    <source>
        <dbReference type="Proteomes" id="UP000425960"/>
    </source>
</evidence>
<gene>
    <name evidence="3" type="ORF">DSCO28_70810</name>
</gene>